<evidence type="ECO:0000256" key="1">
    <source>
        <dbReference type="ARBA" id="ARBA00004141"/>
    </source>
</evidence>
<feature type="transmembrane region" description="Helical" evidence="5">
    <location>
        <begin position="211"/>
        <end position="233"/>
    </location>
</feature>
<dbReference type="PANTHER" id="PTHR10283">
    <property type="entry name" value="SOLUTE CARRIER FAMILY 13 MEMBER"/>
    <property type="match status" value="1"/>
</dbReference>
<accession>A0A1M5J6D0</accession>
<dbReference type="RefSeq" id="WP_073048645.1">
    <property type="nucleotide sequence ID" value="NZ_FQUO01000028.1"/>
</dbReference>
<keyword evidence="7" id="KW-1185">Reference proteome</keyword>
<keyword evidence="2 5" id="KW-0812">Transmembrane</keyword>
<gene>
    <name evidence="6" type="ORF">SAMN05444008_12827</name>
</gene>
<feature type="transmembrane region" description="Helical" evidence="5">
    <location>
        <begin position="448"/>
        <end position="468"/>
    </location>
</feature>
<feature type="transmembrane region" description="Helical" evidence="5">
    <location>
        <begin position="327"/>
        <end position="345"/>
    </location>
</feature>
<dbReference type="PROSITE" id="PS51257">
    <property type="entry name" value="PROKAR_LIPOPROTEIN"/>
    <property type="match status" value="1"/>
</dbReference>
<dbReference type="PANTHER" id="PTHR10283:SF82">
    <property type="entry name" value="SOLUTE CARRIER FAMILY 13 MEMBER 2"/>
    <property type="match status" value="1"/>
</dbReference>
<dbReference type="InterPro" id="IPR001898">
    <property type="entry name" value="SLC13A/DASS"/>
</dbReference>
<feature type="transmembrane region" description="Helical" evidence="5">
    <location>
        <begin position="78"/>
        <end position="97"/>
    </location>
</feature>
<name>A0A1M5J6D0_9BACT</name>
<proteinExistence type="predicted"/>
<feature type="transmembrane region" description="Helical" evidence="5">
    <location>
        <begin position="7"/>
        <end position="23"/>
    </location>
</feature>
<dbReference type="OrthoDB" id="9766267at2"/>
<organism evidence="6 7">
    <name type="scientific">Cnuella takakiae</name>
    <dbReference type="NCBI Taxonomy" id="1302690"/>
    <lineage>
        <taxon>Bacteria</taxon>
        <taxon>Pseudomonadati</taxon>
        <taxon>Bacteroidota</taxon>
        <taxon>Chitinophagia</taxon>
        <taxon>Chitinophagales</taxon>
        <taxon>Chitinophagaceae</taxon>
        <taxon>Cnuella</taxon>
    </lineage>
</organism>
<feature type="transmembrane region" description="Helical" evidence="5">
    <location>
        <begin position="386"/>
        <end position="403"/>
    </location>
</feature>
<comment type="subcellular location">
    <subcellularLocation>
        <location evidence="1">Membrane</location>
        <topology evidence="1">Multi-pass membrane protein</topology>
    </subcellularLocation>
</comment>
<feature type="transmembrane region" description="Helical" evidence="5">
    <location>
        <begin position="109"/>
        <end position="128"/>
    </location>
</feature>
<evidence type="ECO:0000256" key="4">
    <source>
        <dbReference type="ARBA" id="ARBA00023136"/>
    </source>
</evidence>
<feature type="transmembrane region" description="Helical" evidence="5">
    <location>
        <begin position="298"/>
        <end position="315"/>
    </location>
</feature>
<feature type="transmembrane region" description="Helical" evidence="5">
    <location>
        <begin position="269"/>
        <end position="286"/>
    </location>
</feature>
<dbReference type="GO" id="GO:0005886">
    <property type="term" value="C:plasma membrane"/>
    <property type="evidence" value="ECO:0007669"/>
    <property type="project" value="TreeGrafter"/>
</dbReference>
<dbReference type="EMBL" id="FQUO01000028">
    <property type="protein sequence ID" value="SHG36147.1"/>
    <property type="molecule type" value="Genomic_DNA"/>
</dbReference>
<dbReference type="Proteomes" id="UP000184368">
    <property type="component" value="Unassembled WGS sequence"/>
</dbReference>
<evidence type="ECO:0000313" key="7">
    <source>
        <dbReference type="Proteomes" id="UP000184368"/>
    </source>
</evidence>
<evidence type="ECO:0000256" key="2">
    <source>
        <dbReference type="ARBA" id="ARBA00022692"/>
    </source>
</evidence>
<sequence length="473" mass="51558">MYNWKEHLGMAAALLIACILYFWNPFNVSVAAGKVLSVGAFMITLWLTEALPMAAVALMPLVLFPLFGIAPIDTTAASFANPVIFLFMGGFMIGLAIEKWNLHRRIALNIVRITGTSGNRIVLGFILATGLISMWLSNTATTMMMFPIALSVIQVLDERKPEGRMDNFALTLMLSIAFASNFGGIATLIGTPPNVAYAAYMEKKYGTGPQFIDWLLVCMPLSILLLLLLYWVMVKWLYPNHMKANADTRAVIDAELRKLGKLSAAEKRVLAVFLVTALLWITRDLINALKVVKLDDNIIAVFGALLLFALPSGKGKPLLEWSDTKHMAWGILLLFGGGIALAAALEKAGLVQQLGTWFAGFGGNAFLLLFLVTLISLFLSEIMSNVAQVIVFAPVVTALAEALHMNPYLLGIPMTLAASCASMLPMGTPPNAIVFSSGYIKLHQMTRVGLVMNIISVVLITLFCWYVLPLVVK</sequence>
<dbReference type="NCBIfam" id="TIGR00785">
    <property type="entry name" value="dass"/>
    <property type="match status" value="1"/>
</dbReference>
<feature type="transmembrane region" description="Helical" evidence="5">
    <location>
        <begin position="357"/>
        <end position="379"/>
    </location>
</feature>
<dbReference type="CDD" id="cd01115">
    <property type="entry name" value="SLC13_permease"/>
    <property type="match status" value="1"/>
</dbReference>
<dbReference type="GO" id="GO:0008514">
    <property type="term" value="F:organic anion transmembrane transporter activity"/>
    <property type="evidence" value="ECO:0007669"/>
    <property type="project" value="UniProtKB-ARBA"/>
</dbReference>
<dbReference type="Pfam" id="PF00939">
    <property type="entry name" value="Na_sulph_symp"/>
    <property type="match status" value="1"/>
</dbReference>
<dbReference type="GO" id="GO:1905039">
    <property type="term" value="P:carboxylic acid transmembrane transport"/>
    <property type="evidence" value="ECO:0007669"/>
    <property type="project" value="UniProtKB-ARBA"/>
</dbReference>
<keyword evidence="3 5" id="KW-1133">Transmembrane helix</keyword>
<keyword evidence="4 5" id="KW-0472">Membrane</keyword>
<evidence type="ECO:0000256" key="3">
    <source>
        <dbReference type="ARBA" id="ARBA00022989"/>
    </source>
</evidence>
<evidence type="ECO:0000313" key="6">
    <source>
        <dbReference type="EMBL" id="SHG36147.1"/>
    </source>
</evidence>
<protein>
    <submittedName>
        <fullName evidence="6">Solute carrier family 13 (Sodium-dependent dicarboxylate transporter), member 2/3/5</fullName>
    </submittedName>
</protein>
<dbReference type="AlphaFoldDB" id="A0A1M5J6D0"/>
<reference evidence="6 7" key="1">
    <citation type="submission" date="2016-11" db="EMBL/GenBank/DDBJ databases">
        <authorList>
            <person name="Jaros S."/>
            <person name="Januszkiewicz K."/>
            <person name="Wedrychowicz H."/>
        </authorList>
    </citation>
    <scope>NUCLEOTIDE SEQUENCE [LARGE SCALE GENOMIC DNA]</scope>
    <source>
        <strain evidence="6 7">DSM 26897</strain>
    </source>
</reference>
<evidence type="ECO:0000256" key="5">
    <source>
        <dbReference type="SAM" id="Phobius"/>
    </source>
</evidence>
<feature type="transmembrane region" description="Helical" evidence="5">
    <location>
        <begin position="168"/>
        <end position="191"/>
    </location>
</feature>